<comment type="similarity">
    <text evidence="2">Belongs to the glycosyltransferase 29 family.</text>
</comment>
<organism evidence="12 13">
    <name type="scientific">Pogona vitticeps</name>
    <name type="common">central bearded dragon</name>
    <dbReference type="NCBI Taxonomy" id="103695"/>
    <lineage>
        <taxon>Eukaryota</taxon>
        <taxon>Metazoa</taxon>
        <taxon>Chordata</taxon>
        <taxon>Craniata</taxon>
        <taxon>Vertebrata</taxon>
        <taxon>Euteleostomi</taxon>
        <taxon>Lepidosauria</taxon>
        <taxon>Squamata</taxon>
        <taxon>Bifurcata</taxon>
        <taxon>Unidentata</taxon>
        <taxon>Episquamata</taxon>
        <taxon>Toxicofera</taxon>
        <taxon>Iguania</taxon>
        <taxon>Acrodonta</taxon>
        <taxon>Agamidae</taxon>
        <taxon>Amphibolurinae</taxon>
        <taxon>Pogona</taxon>
    </lineage>
</organism>
<keyword evidence="7" id="KW-1133">Transmembrane helix</keyword>
<dbReference type="InterPro" id="IPR050943">
    <property type="entry name" value="Glycosyltr_29_Sialyltrsf"/>
</dbReference>
<evidence type="ECO:0000256" key="8">
    <source>
        <dbReference type="ARBA" id="ARBA00023034"/>
    </source>
</evidence>
<dbReference type="PANTHER" id="PTHR11987">
    <property type="entry name" value="ALPHA-2,8-SIALYLTRANSFERASE"/>
    <property type="match status" value="1"/>
</dbReference>
<keyword evidence="9" id="KW-0472">Membrane</keyword>
<evidence type="ECO:0000256" key="3">
    <source>
        <dbReference type="ARBA" id="ARBA00022676"/>
    </source>
</evidence>
<dbReference type="RefSeq" id="XP_072833087.1">
    <property type="nucleotide sequence ID" value="XM_072976986.1"/>
</dbReference>
<evidence type="ECO:0000256" key="4">
    <source>
        <dbReference type="ARBA" id="ARBA00022679"/>
    </source>
</evidence>
<keyword evidence="12" id="KW-1185">Reference proteome</keyword>
<evidence type="ECO:0000256" key="7">
    <source>
        <dbReference type="ARBA" id="ARBA00022989"/>
    </source>
</evidence>
<evidence type="ECO:0000256" key="2">
    <source>
        <dbReference type="ARBA" id="ARBA00006003"/>
    </source>
</evidence>
<comment type="subcellular location">
    <subcellularLocation>
        <location evidence="1">Golgi apparatus membrane</location>
        <topology evidence="1">Single-pass type II membrane protein</topology>
    </subcellularLocation>
</comment>
<dbReference type="InterPro" id="IPR012163">
    <property type="entry name" value="Sialyl_trans"/>
</dbReference>
<keyword evidence="11" id="KW-0325">Glycoprotein</keyword>
<evidence type="ECO:0000313" key="13">
    <source>
        <dbReference type="RefSeq" id="XP_072833087.1"/>
    </source>
</evidence>
<dbReference type="InterPro" id="IPR038578">
    <property type="entry name" value="GT29-like_sf"/>
</dbReference>
<dbReference type="Gene3D" id="3.90.1480.20">
    <property type="entry name" value="Glycosyl transferase family 29"/>
    <property type="match status" value="1"/>
</dbReference>
<evidence type="ECO:0000256" key="9">
    <source>
        <dbReference type="ARBA" id="ARBA00023136"/>
    </source>
</evidence>
<protein>
    <submittedName>
        <fullName evidence="13">Alpha-N-acetylneuraminide alpha-2,8-sialyltransferase-like isoform X1</fullName>
    </submittedName>
</protein>
<dbReference type="Proteomes" id="UP001652642">
    <property type="component" value="Chromosome 6"/>
</dbReference>
<dbReference type="GeneID" id="110087661"/>
<keyword evidence="10" id="KW-1015">Disulfide bond</keyword>
<evidence type="ECO:0000256" key="6">
    <source>
        <dbReference type="ARBA" id="ARBA00022968"/>
    </source>
</evidence>
<evidence type="ECO:0000256" key="10">
    <source>
        <dbReference type="ARBA" id="ARBA00023157"/>
    </source>
</evidence>
<evidence type="ECO:0000313" key="12">
    <source>
        <dbReference type="Proteomes" id="UP001652642"/>
    </source>
</evidence>
<evidence type="ECO:0000256" key="11">
    <source>
        <dbReference type="ARBA" id="ARBA00023180"/>
    </source>
</evidence>
<keyword evidence="3" id="KW-0328">Glycosyltransferase</keyword>
<proteinExistence type="inferred from homology"/>
<dbReference type="Pfam" id="PF00777">
    <property type="entry name" value="Glyco_transf_29"/>
    <property type="match status" value="1"/>
</dbReference>
<evidence type="ECO:0000256" key="5">
    <source>
        <dbReference type="ARBA" id="ARBA00022692"/>
    </source>
</evidence>
<gene>
    <name evidence="13" type="primary">LOC110087661</name>
</gene>
<name>A0ABM5EIU9_9SAUR</name>
<keyword evidence="5" id="KW-0812">Transmembrane</keyword>
<evidence type="ECO:0000256" key="1">
    <source>
        <dbReference type="ARBA" id="ARBA00004323"/>
    </source>
</evidence>
<dbReference type="InterPro" id="IPR001675">
    <property type="entry name" value="Glyco_trans_29"/>
</dbReference>
<reference evidence="13" key="1">
    <citation type="submission" date="2025-08" db="UniProtKB">
        <authorList>
            <consortium name="RefSeq"/>
        </authorList>
    </citation>
    <scope>IDENTIFICATION</scope>
</reference>
<keyword evidence="6" id="KW-0735">Signal-anchor</keyword>
<keyword evidence="8" id="KW-0333">Golgi apparatus</keyword>
<accession>A0ABM5EIU9</accession>
<dbReference type="PANTHER" id="PTHR11987:SF29">
    <property type="entry name" value="ALPHA-2,8-SIALYLTRANSFERASE 8F"/>
    <property type="match status" value="1"/>
</dbReference>
<keyword evidence="4" id="KW-0808">Transferase</keyword>
<dbReference type="PIRSF" id="PIRSF005557">
    <property type="entry name" value="Sialyl_trans"/>
    <property type="match status" value="1"/>
</dbReference>
<sequence>MFLGQLHRAHLKEPGIRRRHPSWHQIPGAMALEVRLRKKNLALVVCVVLLASLTLSLLQRTKREEGNVQRRAKCNELYALFQAKNLSGSSTRVHMTASDKVQTLVIEKWQLPTKDRIILEHLVLSQECHWEPDAVAVAKYREELRECCNASFWLVATKENTPLGSHIILDGDKGQKLSVKSDMWNLLPERSPFSDFQYKYCAVVGNGGILQDSHCGQEIDQADLVVRFNLPPMNYSDDVGTKTNLVTVNPSILTTKFKNLLARRKPFVDALRPYGDALFLIPSFSFVGHSDLGYRALYTMEDFGLMHRALFVNPQYLGCLSKYWKKGDFQPRRLSSGFMFVNMALEFCQRITLYGFWPFPHGLEDQAIPHHYYDDALPKPGVHAMPAEFSKYLGMYTQGALHIRLGKCK</sequence>